<proteinExistence type="predicted"/>
<dbReference type="RefSeq" id="WP_002772655.1">
    <property type="nucleotide sequence ID" value="NZ_JH597773.1"/>
</dbReference>
<dbReference type="AlphaFoldDB" id="H2CH75"/>
<reference evidence="1 2" key="1">
    <citation type="submission" date="2011-10" db="EMBL/GenBank/DDBJ databases">
        <title>The Improved High-Quality Draft genome of Leptonema illini DSM 21528.</title>
        <authorList>
            <consortium name="US DOE Joint Genome Institute (JGI-PGF)"/>
            <person name="Lucas S."/>
            <person name="Copeland A."/>
            <person name="Lapidus A."/>
            <person name="Glavina del Rio T."/>
            <person name="Dalin E."/>
            <person name="Tice H."/>
            <person name="Bruce D."/>
            <person name="Goodwin L."/>
            <person name="Pitluck S."/>
            <person name="Peters L."/>
            <person name="Mikhailova N."/>
            <person name="Held B."/>
            <person name="Kyrpides N."/>
            <person name="Mavromatis K."/>
            <person name="Ivanova N."/>
            <person name="Markowitz V."/>
            <person name="Cheng J.-F."/>
            <person name="Hugenholtz P."/>
            <person name="Woyke T."/>
            <person name="Wu D."/>
            <person name="Gronow S."/>
            <person name="Wellnitz S."/>
            <person name="Brambilla E.-M."/>
            <person name="Klenk H.-P."/>
            <person name="Eisen J.A."/>
        </authorList>
    </citation>
    <scope>NUCLEOTIDE SEQUENCE [LARGE SCALE GENOMIC DNA]</scope>
    <source>
        <strain evidence="1 2">DSM 21528</strain>
    </source>
</reference>
<dbReference type="EMBL" id="JH597773">
    <property type="protein sequence ID" value="EHQ06945.1"/>
    <property type="molecule type" value="Genomic_DNA"/>
</dbReference>
<sequence>MKKSFVFIVLLLAQSLSMCIKSERYICKKDLEEEDFFKNPVACAGYIESIEMKAYYEGIGDLSNAQKSERNRDIFLLYCVEYLVEYEKCSHKSTIKPADIEL</sequence>
<keyword evidence="2" id="KW-1185">Reference proteome</keyword>
<evidence type="ECO:0000313" key="2">
    <source>
        <dbReference type="Proteomes" id="UP000005737"/>
    </source>
</evidence>
<name>H2CH75_9LEPT</name>
<organism evidence="1 2">
    <name type="scientific">Leptonema illini DSM 21528</name>
    <dbReference type="NCBI Taxonomy" id="929563"/>
    <lineage>
        <taxon>Bacteria</taxon>
        <taxon>Pseudomonadati</taxon>
        <taxon>Spirochaetota</taxon>
        <taxon>Spirochaetia</taxon>
        <taxon>Leptospirales</taxon>
        <taxon>Leptospiraceae</taxon>
        <taxon>Leptonema</taxon>
    </lineage>
</organism>
<accession>H2CH75</accession>
<dbReference type="HOGENOM" id="CLU_2273883_0_0_12"/>
<dbReference type="Proteomes" id="UP000005737">
    <property type="component" value="Unassembled WGS sequence"/>
</dbReference>
<gene>
    <name evidence="1" type="ORF">Lepil_2269</name>
</gene>
<evidence type="ECO:0000313" key="1">
    <source>
        <dbReference type="EMBL" id="EHQ06945.1"/>
    </source>
</evidence>
<protein>
    <submittedName>
        <fullName evidence="1">Uncharacterized protein</fullName>
    </submittedName>
</protein>